<dbReference type="PANTHER" id="PTHR33446">
    <property type="entry name" value="PROTEIN TONB-RELATED"/>
    <property type="match status" value="1"/>
</dbReference>
<evidence type="ECO:0000256" key="7">
    <source>
        <dbReference type="ARBA" id="ARBA00022927"/>
    </source>
</evidence>
<comment type="caution">
    <text evidence="12">The sequence shown here is derived from an EMBL/GenBank/DDBJ whole genome shotgun (WGS) entry which is preliminary data.</text>
</comment>
<evidence type="ECO:0000256" key="3">
    <source>
        <dbReference type="ARBA" id="ARBA00022448"/>
    </source>
</evidence>
<feature type="compositionally biased region" description="Polar residues" evidence="10">
    <location>
        <begin position="1"/>
        <end position="12"/>
    </location>
</feature>
<evidence type="ECO:0000256" key="9">
    <source>
        <dbReference type="ARBA" id="ARBA00023136"/>
    </source>
</evidence>
<name>A0ABW7G5Z2_9BURK</name>
<dbReference type="NCBIfam" id="TIGR01352">
    <property type="entry name" value="tonB_Cterm"/>
    <property type="match status" value="1"/>
</dbReference>
<feature type="region of interest" description="Disordered" evidence="10">
    <location>
        <begin position="1"/>
        <end position="46"/>
    </location>
</feature>
<gene>
    <name evidence="12" type="ORF">ACG00X_11060</name>
</gene>
<evidence type="ECO:0000256" key="4">
    <source>
        <dbReference type="ARBA" id="ARBA00022475"/>
    </source>
</evidence>
<organism evidence="12 13">
    <name type="scientific">Pelomonas nitida</name>
    <dbReference type="NCBI Taxonomy" id="3299027"/>
    <lineage>
        <taxon>Bacteria</taxon>
        <taxon>Pseudomonadati</taxon>
        <taxon>Pseudomonadota</taxon>
        <taxon>Betaproteobacteria</taxon>
        <taxon>Burkholderiales</taxon>
        <taxon>Sphaerotilaceae</taxon>
        <taxon>Roseateles</taxon>
    </lineage>
</organism>
<feature type="domain" description="TonB C-terminal" evidence="11">
    <location>
        <begin position="162"/>
        <end position="252"/>
    </location>
</feature>
<keyword evidence="8" id="KW-1133">Transmembrane helix</keyword>
<evidence type="ECO:0000256" key="8">
    <source>
        <dbReference type="ARBA" id="ARBA00022989"/>
    </source>
</evidence>
<dbReference type="Pfam" id="PF03544">
    <property type="entry name" value="TonB_C"/>
    <property type="match status" value="1"/>
</dbReference>
<evidence type="ECO:0000256" key="6">
    <source>
        <dbReference type="ARBA" id="ARBA00022692"/>
    </source>
</evidence>
<dbReference type="EMBL" id="JBIGIA010000007">
    <property type="protein sequence ID" value="MFG6457372.1"/>
    <property type="molecule type" value="Genomic_DNA"/>
</dbReference>
<evidence type="ECO:0000256" key="1">
    <source>
        <dbReference type="ARBA" id="ARBA00004383"/>
    </source>
</evidence>
<evidence type="ECO:0000313" key="13">
    <source>
        <dbReference type="Proteomes" id="UP001606305"/>
    </source>
</evidence>
<keyword evidence="4" id="KW-1003">Cell membrane</keyword>
<keyword evidence="3" id="KW-0813">Transport</keyword>
<comment type="similarity">
    <text evidence="2">Belongs to the TonB family.</text>
</comment>
<keyword evidence="9" id="KW-0472">Membrane</keyword>
<dbReference type="PANTHER" id="PTHR33446:SF2">
    <property type="entry name" value="PROTEIN TONB"/>
    <property type="match status" value="1"/>
</dbReference>
<evidence type="ECO:0000256" key="2">
    <source>
        <dbReference type="ARBA" id="ARBA00006555"/>
    </source>
</evidence>
<dbReference type="PROSITE" id="PS52015">
    <property type="entry name" value="TONB_CTD"/>
    <property type="match status" value="1"/>
</dbReference>
<evidence type="ECO:0000259" key="11">
    <source>
        <dbReference type="PROSITE" id="PS52015"/>
    </source>
</evidence>
<evidence type="ECO:0000313" key="12">
    <source>
        <dbReference type="EMBL" id="MFG6457372.1"/>
    </source>
</evidence>
<protein>
    <submittedName>
        <fullName evidence="12">Energy transducer TonB</fullName>
    </submittedName>
</protein>
<accession>A0ABW7G5Z2</accession>
<evidence type="ECO:0000256" key="5">
    <source>
        <dbReference type="ARBA" id="ARBA00022519"/>
    </source>
</evidence>
<sequence>MNFTLALDSSTPVDEPRPQAAAPAGRVAQTTAAPERSSPGWGTKRRHPGALIAIGALHLVAGWALAHGMMHRASKAEPAPVQVRLLEAPKPPQVTPPPPKMQVTLPILAPMPIVPPPPVTISSPVVVVAESLPTTSAPPRPEPSPTVAVAAAPVTPPAIKELAAGSFRYRVEPRLSYPRMSKRLGEAGVVVLRIVVDAAGMLRSATLKRSSGFERLDQQALLDIRSARFEPYLERGHAIDWEADAGLSYELN</sequence>
<evidence type="ECO:0000256" key="10">
    <source>
        <dbReference type="SAM" id="MobiDB-lite"/>
    </source>
</evidence>
<keyword evidence="7" id="KW-0653">Protein transport</keyword>
<dbReference type="InterPro" id="IPR051045">
    <property type="entry name" value="TonB-dependent_transducer"/>
</dbReference>
<dbReference type="Gene3D" id="3.30.1150.10">
    <property type="match status" value="1"/>
</dbReference>
<dbReference type="InterPro" id="IPR006260">
    <property type="entry name" value="TonB/TolA_C"/>
</dbReference>
<dbReference type="SUPFAM" id="SSF74653">
    <property type="entry name" value="TolA/TonB C-terminal domain"/>
    <property type="match status" value="1"/>
</dbReference>
<dbReference type="InterPro" id="IPR037682">
    <property type="entry name" value="TonB_C"/>
</dbReference>
<dbReference type="Proteomes" id="UP001606305">
    <property type="component" value="Unassembled WGS sequence"/>
</dbReference>
<keyword evidence="13" id="KW-1185">Reference proteome</keyword>
<keyword evidence="5" id="KW-0997">Cell inner membrane</keyword>
<proteinExistence type="inferred from homology"/>
<keyword evidence="6" id="KW-0812">Transmembrane</keyword>
<reference evidence="12 13" key="1">
    <citation type="submission" date="2024-09" db="EMBL/GenBank/DDBJ databases">
        <title>Novel species of the genus Pelomonas and Roseateles isolated from streams.</title>
        <authorList>
            <person name="Lu H."/>
        </authorList>
    </citation>
    <scope>NUCLEOTIDE SEQUENCE [LARGE SCALE GENOMIC DNA]</scope>
    <source>
        <strain evidence="12 13">BYS96W</strain>
    </source>
</reference>
<comment type="subcellular location">
    <subcellularLocation>
        <location evidence="1">Cell inner membrane</location>
        <topology evidence="1">Single-pass membrane protein</topology>
        <orientation evidence="1">Periplasmic side</orientation>
    </subcellularLocation>
</comment>